<dbReference type="Pfam" id="PF00106">
    <property type="entry name" value="adh_short"/>
    <property type="match status" value="1"/>
</dbReference>
<dbReference type="CDD" id="cd05233">
    <property type="entry name" value="SDR_c"/>
    <property type="match status" value="1"/>
</dbReference>
<dbReference type="GO" id="GO:0016491">
    <property type="term" value="F:oxidoreductase activity"/>
    <property type="evidence" value="ECO:0007669"/>
    <property type="project" value="UniProtKB-KW"/>
</dbReference>
<organism evidence="4 5">
    <name type="scientific">Fulvivirga sediminis</name>
    <dbReference type="NCBI Taxonomy" id="2803949"/>
    <lineage>
        <taxon>Bacteria</taxon>
        <taxon>Pseudomonadati</taxon>
        <taxon>Bacteroidota</taxon>
        <taxon>Cytophagia</taxon>
        <taxon>Cytophagales</taxon>
        <taxon>Fulvivirgaceae</taxon>
        <taxon>Fulvivirga</taxon>
    </lineage>
</organism>
<keyword evidence="2" id="KW-0560">Oxidoreductase</keyword>
<dbReference type="SUPFAM" id="SSF51735">
    <property type="entry name" value="NAD(P)-binding Rossmann-fold domains"/>
    <property type="match status" value="1"/>
</dbReference>
<dbReference type="AlphaFoldDB" id="A0A937K0D5"/>
<evidence type="ECO:0000256" key="3">
    <source>
        <dbReference type="RuleBase" id="RU000363"/>
    </source>
</evidence>
<proteinExistence type="inferred from homology"/>
<dbReference type="InterPro" id="IPR036291">
    <property type="entry name" value="NAD(P)-bd_dom_sf"/>
</dbReference>
<evidence type="ECO:0000256" key="2">
    <source>
        <dbReference type="ARBA" id="ARBA00023002"/>
    </source>
</evidence>
<evidence type="ECO:0000313" key="5">
    <source>
        <dbReference type="Proteomes" id="UP000659388"/>
    </source>
</evidence>
<evidence type="ECO:0000313" key="4">
    <source>
        <dbReference type="EMBL" id="MBL3655422.1"/>
    </source>
</evidence>
<dbReference type="InterPro" id="IPR002347">
    <property type="entry name" value="SDR_fam"/>
</dbReference>
<accession>A0A937K0D5</accession>
<dbReference type="RefSeq" id="WP_202243094.1">
    <property type="nucleotide sequence ID" value="NZ_JAESIY010000002.1"/>
</dbReference>
<dbReference type="PIRSF" id="PIRSF000126">
    <property type="entry name" value="11-beta-HSD1"/>
    <property type="match status" value="1"/>
</dbReference>
<dbReference type="PROSITE" id="PS00061">
    <property type="entry name" value="ADH_SHORT"/>
    <property type="match status" value="1"/>
</dbReference>
<dbReference type="InterPro" id="IPR020904">
    <property type="entry name" value="Sc_DH/Rdtase_CS"/>
</dbReference>
<sequence>MTKTAIITGGTKGIGKSLVRLFASKGFNIGVCSRNLEELHVLKDEICQEFDIEMYVMRADLSDRAEVEYFVKYIKEHTKEIDVLINNAGLFIPGQVHNEKDGALESMIETNLYSAYHLTRGFVGAMKKRKSGHIFNMCSTASITPYVNGGSYGISKFALLGMTKVLREEMKEFGVRVTAVMPGATLTASWEGTDLPESRFMDPDDVADTIWNAYEMSDRTVIEEILMRPQLGDI</sequence>
<comment type="similarity">
    <text evidence="1 3">Belongs to the short-chain dehydrogenases/reductases (SDR) family.</text>
</comment>
<dbReference type="Gene3D" id="3.40.50.720">
    <property type="entry name" value="NAD(P)-binding Rossmann-like Domain"/>
    <property type="match status" value="1"/>
</dbReference>
<name>A0A937K0D5_9BACT</name>
<keyword evidence="5" id="KW-1185">Reference proteome</keyword>
<dbReference type="EMBL" id="JAESIY010000002">
    <property type="protein sequence ID" value="MBL3655422.1"/>
    <property type="molecule type" value="Genomic_DNA"/>
</dbReference>
<dbReference type="PANTHER" id="PTHR42901">
    <property type="entry name" value="ALCOHOL DEHYDROGENASE"/>
    <property type="match status" value="1"/>
</dbReference>
<dbReference type="PRINTS" id="PR00081">
    <property type="entry name" value="GDHRDH"/>
</dbReference>
<dbReference type="PANTHER" id="PTHR42901:SF1">
    <property type="entry name" value="ALCOHOL DEHYDROGENASE"/>
    <property type="match status" value="1"/>
</dbReference>
<reference evidence="4" key="1">
    <citation type="submission" date="2021-01" db="EMBL/GenBank/DDBJ databases">
        <title>Fulvivirga kasyanovii gen. nov., sp nov., a novel member of the phylum Bacteroidetes isolated from seawater in a mussel farm.</title>
        <authorList>
            <person name="Zhao L.-H."/>
            <person name="Wang Z.-J."/>
        </authorList>
    </citation>
    <scope>NUCLEOTIDE SEQUENCE</scope>
    <source>
        <strain evidence="4">2943</strain>
    </source>
</reference>
<dbReference type="Proteomes" id="UP000659388">
    <property type="component" value="Unassembled WGS sequence"/>
</dbReference>
<protein>
    <submittedName>
        <fullName evidence="4">SDR family oxidoreductase</fullName>
    </submittedName>
</protein>
<dbReference type="PRINTS" id="PR00080">
    <property type="entry name" value="SDRFAMILY"/>
</dbReference>
<comment type="caution">
    <text evidence="4">The sequence shown here is derived from an EMBL/GenBank/DDBJ whole genome shotgun (WGS) entry which is preliminary data.</text>
</comment>
<gene>
    <name evidence="4" type="ORF">JL102_04720</name>
</gene>
<evidence type="ECO:0000256" key="1">
    <source>
        <dbReference type="ARBA" id="ARBA00006484"/>
    </source>
</evidence>